<reference evidence="2 3" key="1">
    <citation type="submission" date="2021-11" db="EMBL/GenBank/DDBJ databases">
        <title>Genome sequence.</title>
        <authorList>
            <person name="Sun Q."/>
        </authorList>
    </citation>
    <scope>NUCLEOTIDE SEQUENCE [LARGE SCALE GENOMIC DNA]</scope>
    <source>
        <strain evidence="2 3">KCTC 12005</strain>
    </source>
</reference>
<dbReference type="InterPro" id="IPR001584">
    <property type="entry name" value="Integrase_cat-core"/>
</dbReference>
<sequence>MSTAPNTTKHAIKSLLASLEVEAITHEAGNSRAKGGVENANNIVETQFESRLRFEPVNSVAELNATAQAWAEAYNANP</sequence>
<name>A0AAW4XUP4_9BURK</name>
<comment type="caution">
    <text evidence="2">The sequence shown here is derived from an EMBL/GenBank/DDBJ whole genome shotgun (WGS) entry which is preliminary data.</text>
</comment>
<proteinExistence type="predicted"/>
<evidence type="ECO:0000313" key="2">
    <source>
        <dbReference type="EMBL" id="MCD2164674.1"/>
    </source>
</evidence>
<gene>
    <name evidence="2" type="ORF">LPW39_05935</name>
</gene>
<dbReference type="GO" id="GO:0015074">
    <property type="term" value="P:DNA integration"/>
    <property type="evidence" value="ECO:0007669"/>
    <property type="project" value="InterPro"/>
</dbReference>
<dbReference type="GO" id="GO:0003676">
    <property type="term" value="F:nucleic acid binding"/>
    <property type="evidence" value="ECO:0007669"/>
    <property type="project" value="InterPro"/>
</dbReference>
<dbReference type="Gene3D" id="3.30.420.10">
    <property type="entry name" value="Ribonuclease H-like superfamily/Ribonuclease H"/>
    <property type="match status" value="1"/>
</dbReference>
<dbReference type="PANTHER" id="PTHR35004">
    <property type="entry name" value="TRANSPOSASE RV3428C-RELATED"/>
    <property type="match status" value="1"/>
</dbReference>
<dbReference type="PANTHER" id="PTHR35004:SF7">
    <property type="entry name" value="INTEGRASE PROTEIN"/>
    <property type="match status" value="1"/>
</dbReference>
<dbReference type="EMBL" id="JAJNCT010000005">
    <property type="protein sequence ID" value="MCD2164674.1"/>
    <property type="molecule type" value="Genomic_DNA"/>
</dbReference>
<evidence type="ECO:0000313" key="3">
    <source>
        <dbReference type="Proteomes" id="UP001199260"/>
    </source>
</evidence>
<keyword evidence="3" id="KW-1185">Reference proteome</keyword>
<protein>
    <recommendedName>
        <fullName evidence="1">Integrase catalytic domain-containing protein</fullName>
    </recommendedName>
</protein>
<evidence type="ECO:0000259" key="1">
    <source>
        <dbReference type="PROSITE" id="PS50994"/>
    </source>
</evidence>
<dbReference type="Proteomes" id="UP001199260">
    <property type="component" value="Unassembled WGS sequence"/>
</dbReference>
<dbReference type="PROSITE" id="PS50994">
    <property type="entry name" value="INTEGRASE"/>
    <property type="match status" value="1"/>
</dbReference>
<dbReference type="RefSeq" id="WP_230772173.1">
    <property type="nucleotide sequence ID" value="NZ_JAJNCT010000005.1"/>
</dbReference>
<accession>A0AAW4XUP4</accession>
<organism evidence="2 3">
    <name type="scientific">Comamonas koreensis</name>
    <dbReference type="NCBI Taxonomy" id="160825"/>
    <lineage>
        <taxon>Bacteria</taxon>
        <taxon>Pseudomonadati</taxon>
        <taxon>Pseudomonadota</taxon>
        <taxon>Betaproteobacteria</taxon>
        <taxon>Burkholderiales</taxon>
        <taxon>Comamonadaceae</taxon>
        <taxon>Comamonas</taxon>
    </lineage>
</organism>
<feature type="domain" description="Integrase catalytic" evidence="1">
    <location>
        <begin position="1"/>
        <end position="78"/>
    </location>
</feature>
<dbReference type="InterPro" id="IPR036397">
    <property type="entry name" value="RNaseH_sf"/>
</dbReference>
<dbReference type="AlphaFoldDB" id="A0AAW4XUP4"/>